<evidence type="ECO:0000256" key="1">
    <source>
        <dbReference type="SAM" id="Phobius"/>
    </source>
</evidence>
<sequence>MKFKLESSYREILILITLLLFFLKFGVISTKERLETKKVTYAELKEAYERKLKITHHREDAEAVEAGDNMTFIKRSQIERLYAKGEDPILVQLRLSKKIQSLAENSSLKIESIELLPINQGNYTVEAPLKVKLTGKTKEVLNFLEGLEKFFLLEEKKLCKLREVSLNERNRELNLNLQISVLISKIDISVR</sequence>
<organism evidence="2">
    <name type="scientific">Caldimicrobium thiodismutans</name>
    <dbReference type="NCBI Taxonomy" id="1653476"/>
    <lineage>
        <taxon>Bacteria</taxon>
        <taxon>Pseudomonadati</taxon>
        <taxon>Thermodesulfobacteriota</taxon>
        <taxon>Thermodesulfobacteria</taxon>
        <taxon>Thermodesulfobacteriales</taxon>
        <taxon>Thermodesulfobacteriaceae</taxon>
        <taxon>Caldimicrobium</taxon>
    </lineage>
</organism>
<keyword evidence="1" id="KW-0812">Transmembrane</keyword>
<name>A0A832LUS2_9BACT</name>
<keyword evidence="1" id="KW-0472">Membrane</keyword>
<dbReference type="InterPro" id="IPR014717">
    <property type="entry name" value="Transl_elong_EF1B/ribsomal_bS6"/>
</dbReference>
<reference evidence="2" key="1">
    <citation type="journal article" date="2020" name="mSystems">
        <title>Genome- and Community-Level Interaction Insights into Carbon Utilization and Element Cycling Functions of Hydrothermarchaeota in Hydrothermal Sediment.</title>
        <authorList>
            <person name="Zhou Z."/>
            <person name="Liu Y."/>
            <person name="Xu W."/>
            <person name="Pan J."/>
            <person name="Luo Z.H."/>
            <person name="Li M."/>
        </authorList>
    </citation>
    <scope>NUCLEOTIDE SEQUENCE [LARGE SCALE GENOMIC DNA]</scope>
    <source>
        <strain evidence="2">SpSt-605</strain>
    </source>
</reference>
<gene>
    <name evidence="2" type="ORF">ENT73_04250</name>
</gene>
<dbReference type="AlphaFoldDB" id="A0A832LUS2"/>
<feature type="transmembrane region" description="Helical" evidence="1">
    <location>
        <begin position="12"/>
        <end position="30"/>
    </location>
</feature>
<proteinExistence type="predicted"/>
<accession>A0A832LUS2</accession>
<dbReference type="Gene3D" id="3.30.70.60">
    <property type="match status" value="1"/>
</dbReference>
<dbReference type="EMBL" id="DSZU01000073">
    <property type="protein sequence ID" value="HGV55282.1"/>
    <property type="molecule type" value="Genomic_DNA"/>
</dbReference>
<evidence type="ECO:0000313" key="2">
    <source>
        <dbReference type="EMBL" id="HGV55282.1"/>
    </source>
</evidence>
<comment type="caution">
    <text evidence="2">The sequence shown here is derived from an EMBL/GenBank/DDBJ whole genome shotgun (WGS) entry which is preliminary data.</text>
</comment>
<protein>
    <submittedName>
        <fullName evidence="2">Uncharacterized protein</fullName>
    </submittedName>
</protein>
<keyword evidence="1" id="KW-1133">Transmembrane helix</keyword>